<accession>A0A565CPZ2</accession>
<gene>
    <name evidence="3" type="ORF">ANE_LOCUS26204</name>
</gene>
<dbReference type="InterPro" id="IPR011043">
    <property type="entry name" value="Gal_Oxase/kelch_b-propeller"/>
</dbReference>
<dbReference type="PANTHER" id="PTHR33127">
    <property type="entry name" value="TRANSMEMBRANE PROTEIN"/>
    <property type="match status" value="1"/>
</dbReference>
<feature type="region of interest" description="Disordered" evidence="1">
    <location>
        <begin position="1"/>
        <end position="21"/>
    </location>
</feature>
<dbReference type="SUPFAM" id="SSF50965">
    <property type="entry name" value="Galactose oxidase, central domain"/>
    <property type="match status" value="1"/>
</dbReference>
<name>A0A565CPZ2_9BRAS</name>
<evidence type="ECO:0000313" key="4">
    <source>
        <dbReference type="Proteomes" id="UP000489600"/>
    </source>
</evidence>
<dbReference type="OrthoDB" id="1863935at2759"/>
<sequence>MWKKVDAEHKRLRPHNSGTSEEKMNAKFCLPSDLVALILSRLALKDNLCSSLVCKTWCEIAASVRVRDPPYWLMYPDRCFVRGVSYGFYDPIKKKKTKAMNLLELSISSHIACSNDGWLLMIDLGLHLNIFFFNPFTRECINLPRFEGLLSNYGFSCAPTKKGAFDPSARTWTVLPMEPIPSPGPHVRTVRWMTNYKGQIFLVDASSPDPMVFRQNRLEMVWEEKEILDGSSVFVCDGSCVMTTGLTGSMSNIVNIWNSHNFGKYLDMYHFPLKRNRPNKYSLYSRSFCEDPEGYYFEYQTENRINGAWIEPPHDISIFDFSILDPSNAINTPLLILSLSFILLLLKA</sequence>
<dbReference type="CDD" id="cd09917">
    <property type="entry name" value="F-box_SF"/>
    <property type="match status" value="1"/>
</dbReference>
<dbReference type="Pfam" id="PF00646">
    <property type="entry name" value="F-box"/>
    <property type="match status" value="1"/>
</dbReference>
<evidence type="ECO:0000313" key="3">
    <source>
        <dbReference type="EMBL" id="VVB15760.1"/>
    </source>
</evidence>
<evidence type="ECO:0000259" key="2">
    <source>
        <dbReference type="Pfam" id="PF00646"/>
    </source>
</evidence>
<dbReference type="Gene3D" id="1.20.1280.50">
    <property type="match status" value="1"/>
</dbReference>
<dbReference type="SUPFAM" id="SSF81383">
    <property type="entry name" value="F-box domain"/>
    <property type="match status" value="1"/>
</dbReference>
<dbReference type="InterPro" id="IPR001810">
    <property type="entry name" value="F-box_dom"/>
</dbReference>
<proteinExistence type="predicted"/>
<comment type="caution">
    <text evidence="3">The sequence shown here is derived from an EMBL/GenBank/DDBJ whole genome shotgun (WGS) entry which is preliminary data.</text>
</comment>
<dbReference type="InterPro" id="IPR036047">
    <property type="entry name" value="F-box-like_dom_sf"/>
</dbReference>
<evidence type="ECO:0000256" key="1">
    <source>
        <dbReference type="SAM" id="MobiDB-lite"/>
    </source>
</evidence>
<protein>
    <recommendedName>
        <fullName evidence="2">F-box domain-containing protein</fullName>
    </recommendedName>
</protein>
<reference evidence="3" key="1">
    <citation type="submission" date="2019-07" db="EMBL/GenBank/DDBJ databases">
        <authorList>
            <person name="Dittberner H."/>
        </authorList>
    </citation>
    <scope>NUCLEOTIDE SEQUENCE [LARGE SCALE GENOMIC DNA]</scope>
</reference>
<dbReference type="PANTHER" id="PTHR33127:SF88">
    <property type="entry name" value="F-BOX DOMAIN-CONTAINING PROTEIN"/>
    <property type="match status" value="1"/>
</dbReference>
<dbReference type="Proteomes" id="UP000489600">
    <property type="component" value="Unassembled WGS sequence"/>
</dbReference>
<organism evidence="3 4">
    <name type="scientific">Arabis nemorensis</name>
    <dbReference type="NCBI Taxonomy" id="586526"/>
    <lineage>
        <taxon>Eukaryota</taxon>
        <taxon>Viridiplantae</taxon>
        <taxon>Streptophyta</taxon>
        <taxon>Embryophyta</taxon>
        <taxon>Tracheophyta</taxon>
        <taxon>Spermatophyta</taxon>
        <taxon>Magnoliopsida</taxon>
        <taxon>eudicotyledons</taxon>
        <taxon>Gunneridae</taxon>
        <taxon>Pentapetalae</taxon>
        <taxon>rosids</taxon>
        <taxon>malvids</taxon>
        <taxon>Brassicales</taxon>
        <taxon>Brassicaceae</taxon>
        <taxon>Arabideae</taxon>
        <taxon>Arabis</taxon>
    </lineage>
</organism>
<feature type="domain" description="F-box" evidence="2">
    <location>
        <begin position="29"/>
        <end position="66"/>
    </location>
</feature>
<dbReference type="EMBL" id="CABITT030000008">
    <property type="protein sequence ID" value="VVB15760.1"/>
    <property type="molecule type" value="Genomic_DNA"/>
</dbReference>
<dbReference type="AlphaFoldDB" id="A0A565CPZ2"/>
<keyword evidence="4" id="KW-1185">Reference proteome</keyword>